<dbReference type="InterPro" id="IPR001453">
    <property type="entry name" value="MoaB/Mog_dom"/>
</dbReference>
<protein>
    <recommendedName>
        <fullName evidence="4">Molybdopterin molybdenumtransferase</fullName>
        <ecNumber evidence="4">2.10.1.1</ecNumber>
    </recommendedName>
</protein>
<dbReference type="PANTHER" id="PTHR10192">
    <property type="entry name" value="MOLYBDOPTERIN BIOSYNTHESIS PROTEIN"/>
    <property type="match status" value="1"/>
</dbReference>
<dbReference type="InterPro" id="IPR038987">
    <property type="entry name" value="MoeA-like"/>
</dbReference>
<comment type="pathway">
    <text evidence="4">Cofactor biosynthesis; molybdopterin biosynthesis.</text>
</comment>
<keyword evidence="4" id="KW-0500">Molybdenum</keyword>
<dbReference type="Gene3D" id="2.170.190.11">
    <property type="entry name" value="Molybdopterin biosynthesis moea protein, domain 3"/>
    <property type="match status" value="1"/>
</dbReference>
<comment type="cofactor">
    <cofactor evidence="4">
        <name>Mg(2+)</name>
        <dbReference type="ChEBI" id="CHEBI:18420"/>
    </cofactor>
</comment>
<dbReference type="SUPFAM" id="SSF63882">
    <property type="entry name" value="MoeA N-terminal region -like"/>
    <property type="match status" value="1"/>
</dbReference>
<dbReference type="Proteomes" id="UP001207930">
    <property type="component" value="Unassembled WGS sequence"/>
</dbReference>
<feature type="domain" description="MoaB/Mog" evidence="5">
    <location>
        <begin position="172"/>
        <end position="309"/>
    </location>
</feature>
<dbReference type="InterPro" id="IPR036135">
    <property type="entry name" value="MoeA_linker/N_sf"/>
</dbReference>
<dbReference type="InterPro" id="IPR036425">
    <property type="entry name" value="MoaB/Mog-like_dom_sf"/>
</dbReference>
<evidence type="ECO:0000256" key="4">
    <source>
        <dbReference type="RuleBase" id="RU365090"/>
    </source>
</evidence>
<dbReference type="EMBL" id="JAPDDS010000011">
    <property type="protein sequence ID" value="MCW1886570.1"/>
    <property type="molecule type" value="Genomic_DNA"/>
</dbReference>
<dbReference type="PANTHER" id="PTHR10192:SF5">
    <property type="entry name" value="GEPHYRIN"/>
    <property type="match status" value="1"/>
</dbReference>
<evidence type="ECO:0000313" key="7">
    <source>
        <dbReference type="Proteomes" id="UP001207930"/>
    </source>
</evidence>
<comment type="function">
    <text evidence="1 4">Catalyzes the insertion of molybdate into adenylated molybdopterin with the concomitant release of AMP.</text>
</comment>
<dbReference type="EC" id="2.10.1.1" evidence="4"/>
<comment type="similarity">
    <text evidence="2 4">Belongs to the MoeA family.</text>
</comment>
<evidence type="ECO:0000313" key="6">
    <source>
        <dbReference type="EMBL" id="MCW1886570.1"/>
    </source>
</evidence>
<dbReference type="InterPro" id="IPR005110">
    <property type="entry name" value="MoeA_linker/N"/>
</dbReference>
<comment type="catalytic activity">
    <reaction evidence="3">
        <text>adenylyl-molybdopterin + molybdate = Mo-molybdopterin + AMP + H(+)</text>
        <dbReference type="Rhea" id="RHEA:35047"/>
        <dbReference type="ChEBI" id="CHEBI:15378"/>
        <dbReference type="ChEBI" id="CHEBI:36264"/>
        <dbReference type="ChEBI" id="CHEBI:62727"/>
        <dbReference type="ChEBI" id="CHEBI:71302"/>
        <dbReference type="ChEBI" id="CHEBI:456215"/>
        <dbReference type="EC" id="2.10.1.1"/>
    </reaction>
</comment>
<dbReference type="Gene3D" id="3.40.980.10">
    <property type="entry name" value="MoaB/Mog-like domain"/>
    <property type="match status" value="1"/>
</dbReference>
<evidence type="ECO:0000256" key="1">
    <source>
        <dbReference type="ARBA" id="ARBA00002901"/>
    </source>
</evidence>
<evidence type="ECO:0000256" key="2">
    <source>
        <dbReference type="ARBA" id="ARBA00010763"/>
    </source>
</evidence>
<dbReference type="SUPFAM" id="SSF53218">
    <property type="entry name" value="Molybdenum cofactor biosynthesis proteins"/>
    <property type="match status" value="1"/>
</dbReference>
<keyword evidence="7" id="KW-1185">Reference proteome</keyword>
<gene>
    <name evidence="6" type="ORF">OKA04_17665</name>
</gene>
<reference evidence="6 7" key="1">
    <citation type="submission" date="2022-10" db="EMBL/GenBank/DDBJ databases">
        <title>Luteolibacter flavescens strain MCCC 1K03193, whole genome shotgun sequencing project.</title>
        <authorList>
            <person name="Zhao G."/>
            <person name="Shen L."/>
        </authorList>
    </citation>
    <scope>NUCLEOTIDE SEQUENCE [LARGE SCALE GENOMIC DNA]</scope>
    <source>
        <strain evidence="6 7">MCCC 1K03193</strain>
    </source>
</reference>
<dbReference type="RefSeq" id="WP_264502526.1">
    <property type="nucleotide sequence ID" value="NZ_JAPDDS010000011.1"/>
</dbReference>
<keyword evidence="4" id="KW-0479">Metal-binding</keyword>
<keyword evidence="4" id="KW-0501">Molybdenum cofactor biosynthesis</keyword>
<evidence type="ECO:0000259" key="5">
    <source>
        <dbReference type="SMART" id="SM00852"/>
    </source>
</evidence>
<sequence>MDRLLTLAEADALTASLRPLGTEAVDLAAALSRTLAAPLVADRPFPPYHRAMMDGIAFSAGSLPPTGPVTLAGLHAAGVPPPAPLAPGHAWEIMTGAIVPDDCDTVVPYEDLADGRPAGDFEKGQFIHEAGSDATTGAVLVDGSSRIGPVEIAVAASVGVGQIEVFRQARIAILSTGDEAVPPDVIPRAWEIRRSNGPMLEAMLRRRGNSVTFHDHAPDDPEICGRLLDAALAECNVLLICGGISKGKKDFIRGLLEERLGKPAFHGVEQRPGKPLAFWQGPPVVFALPGNPVSVLATFTRHVLPALARLEGREFIPAKVSMNEALKCLPKFSWLLTVASGPDGTLRALPPSNSGDFISVAGACGIIEVPPASSQTEFKFFPFPGFP</sequence>
<keyword evidence="4" id="KW-0460">Magnesium</keyword>
<dbReference type="Gene3D" id="3.90.105.10">
    <property type="entry name" value="Molybdopterin biosynthesis moea protein, domain 2"/>
    <property type="match status" value="1"/>
</dbReference>
<dbReference type="Gene3D" id="2.40.340.10">
    <property type="entry name" value="MoeA, C-terminal, domain IV"/>
    <property type="match status" value="1"/>
</dbReference>
<dbReference type="SMART" id="SM00852">
    <property type="entry name" value="MoCF_biosynth"/>
    <property type="match status" value="1"/>
</dbReference>
<dbReference type="CDD" id="cd00887">
    <property type="entry name" value="MoeA"/>
    <property type="match status" value="1"/>
</dbReference>
<organism evidence="6 7">
    <name type="scientific">Luteolibacter flavescens</name>
    <dbReference type="NCBI Taxonomy" id="1859460"/>
    <lineage>
        <taxon>Bacteria</taxon>
        <taxon>Pseudomonadati</taxon>
        <taxon>Verrucomicrobiota</taxon>
        <taxon>Verrucomicrobiia</taxon>
        <taxon>Verrucomicrobiales</taxon>
        <taxon>Verrucomicrobiaceae</taxon>
        <taxon>Luteolibacter</taxon>
    </lineage>
</organism>
<accession>A0ABT3FUA8</accession>
<comment type="caution">
    <text evidence="6">The sequence shown here is derived from an EMBL/GenBank/DDBJ whole genome shotgun (WGS) entry which is preliminary data.</text>
</comment>
<dbReference type="Pfam" id="PF03453">
    <property type="entry name" value="MoeA_N"/>
    <property type="match status" value="1"/>
</dbReference>
<proteinExistence type="inferred from homology"/>
<dbReference type="InterPro" id="IPR036688">
    <property type="entry name" value="MoeA_C_domain_IV_sf"/>
</dbReference>
<keyword evidence="4" id="KW-0808">Transferase</keyword>
<dbReference type="Pfam" id="PF00994">
    <property type="entry name" value="MoCF_biosynth"/>
    <property type="match status" value="1"/>
</dbReference>
<name>A0ABT3FUA8_9BACT</name>
<evidence type="ECO:0000256" key="3">
    <source>
        <dbReference type="ARBA" id="ARBA00047317"/>
    </source>
</evidence>